<accession>A0A0A8Z9X3</accession>
<organism evidence="1">
    <name type="scientific">Arundo donax</name>
    <name type="common">Giant reed</name>
    <name type="synonym">Donax arundinaceus</name>
    <dbReference type="NCBI Taxonomy" id="35708"/>
    <lineage>
        <taxon>Eukaryota</taxon>
        <taxon>Viridiplantae</taxon>
        <taxon>Streptophyta</taxon>
        <taxon>Embryophyta</taxon>
        <taxon>Tracheophyta</taxon>
        <taxon>Spermatophyta</taxon>
        <taxon>Magnoliopsida</taxon>
        <taxon>Liliopsida</taxon>
        <taxon>Poales</taxon>
        <taxon>Poaceae</taxon>
        <taxon>PACMAD clade</taxon>
        <taxon>Arundinoideae</taxon>
        <taxon>Arundineae</taxon>
        <taxon>Arundo</taxon>
    </lineage>
</organism>
<reference evidence="1" key="2">
    <citation type="journal article" date="2015" name="Data Brief">
        <title>Shoot transcriptome of the giant reed, Arundo donax.</title>
        <authorList>
            <person name="Barrero R.A."/>
            <person name="Guerrero F.D."/>
            <person name="Moolhuijzen P."/>
            <person name="Goolsby J.A."/>
            <person name="Tidwell J."/>
            <person name="Bellgard S.E."/>
            <person name="Bellgard M.I."/>
        </authorList>
    </citation>
    <scope>NUCLEOTIDE SEQUENCE</scope>
    <source>
        <tissue evidence="1">Shoot tissue taken approximately 20 cm above the soil surface</tissue>
    </source>
</reference>
<protein>
    <submittedName>
        <fullName evidence="1">Uncharacterized protein</fullName>
    </submittedName>
</protein>
<reference evidence="1" key="1">
    <citation type="submission" date="2014-09" db="EMBL/GenBank/DDBJ databases">
        <authorList>
            <person name="Magalhaes I.L.F."/>
            <person name="Oliveira U."/>
            <person name="Santos F.R."/>
            <person name="Vidigal T.H.D.A."/>
            <person name="Brescovit A.D."/>
            <person name="Santos A.J."/>
        </authorList>
    </citation>
    <scope>NUCLEOTIDE SEQUENCE</scope>
    <source>
        <tissue evidence="1">Shoot tissue taken approximately 20 cm above the soil surface</tissue>
    </source>
</reference>
<evidence type="ECO:0000313" key="1">
    <source>
        <dbReference type="EMBL" id="JAD31642.1"/>
    </source>
</evidence>
<dbReference type="AlphaFoldDB" id="A0A0A8Z9X3"/>
<dbReference type="EMBL" id="GBRH01266253">
    <property type="protein sequence ID" value="JAD31642.1"/>
    <property type="molecule type" value="Transcribed_RNA"/>
</dbReference>
<name>A0A0A8Z9X3_ARUDO</name>
<sequence length="46" mass="4893">MVSIILLPIIGSSSSNNKTTCLPESMVTESLPDEGNSRGCQVCPWP</sequence>
<proteinExistence type="predicted"/>